<dbReference type="GO" id="GO:0008677">
    <property type="term" value="F:2-dehydropantoate 2-reductase activity"/>
    <property type="evidence" value="ECO:0007669"/>
    <property type="project" value="UniProtKB-EC"/>
</dbReference>
<comment type="function">
    <text evidence="4">Catalyzes the NADPH-dependent reduction of ketopantoate into pantoic acid.</text>
</comment>
<dbReference type="SUPFAM" id="SSF48179">
    <property type="entry name" value="6-phosphogluconate dehydrogenase C-terminal domain-like"/>
    <property type="match status" value="1"/>
</dbReference>
<evidence type="ECO:0000256" key="1">
    <source>
        <dbReference type="ARBA" id="ARBA00007870"/>
    </source>
</evidence>
<evidence type="ECO:0000259" key="6">
    <source>
        <dbReference type="Pfam" id="PF08546"/>
    </source>
</evidence>
<dbReference type="GO" id="GO:0005737">
    <property type="term" value="C:cytoplasm"/>
    <property type="evidence" value="ECO:0007669"/>
    <property type="project" value="TreeGrafter"/>
</dbReference>
<dbReference type="EMBL" id="DVGK01000008">
    <property type="protein sequence ID" value="HIR12399.1"/>
    <property type="molecule type" value="Genomic_DNA"/>
</dbReference>
<reference evidence="7" key="2">
    <citation type="journal article" date="2021" name="PeerJ">
        <title>Extensive microbial diversity within the chicken gut microbiome revealed by metagenomics and culture.</title>
        <authorList>
            <person name="Gilroy R."/>
            <person name="Ravi A."/>
            <person name="Getino M."/>
            <person name="Pursley I."/>
            <person name="Horton D.L."/>
            <person name="Alikhan N.F."/>
            <person name="Baker D."/>
            <person name="Gharbi K."/>
            <person name="Hall N."/>
            <person name="Watson M."/>
            <person name="Adriaenssens E.M."/>
            <person name="Foster-Nyarko E."/>
            <person name="Jarju S."/>
            <person name="Secka A."/>
            <person name="Antonio M."/>
            <person name="Oren A."/>
            <person name="Chaudhuri R.R."/>
            <person name="La Ragione R."/>
            <person name="Hildebrand F."/>
            <person name="Pallen M.J."/>
        </authorList>
    </citation>
    <scope>NUCLEOTIDE SEQUENCE</scope>
    <source>
        <strain evidence="7">ChiSjej4B22-8148</strain>
    </source>
</reference>
<comment type="catalytic activity">
    <reaction evidence="4">
        <text>(R)-pantoate + NADP(+) = 2-dehydropantoate + NADPH + H(+)</text>
        <dbReference type="Rhea" id="RHEA:16233"/>
        <dbReference type="ChEBI" id="CHEBI:11561"/>
        <dbReference type="ChEBI" id="CHEBI:15378"/>
        <dbReference type="ChEBI" id="CHEBI:15980"/>
        <dbReference type="ChEBI" id="CHEBI:57783"/>
        <dbReference type="ChEBI" id="CHEBI:58349"/>
        <dbReference type="EC" id="1.1.1.169"/>
    </reaction>
</comment>
<dbReference type="NCBIfam" id="TIGR00745">
    <property type="entry name" value="apbA_panE"/>
    <property type="match status" value="1"/>
</dbReference>
<protein>
    <recommendedName>
        <fullName evidence="4">2-dehydropantoate 2-reductase</fullName>
        <ecNumber evidence="4">1.1.1.169</ecNumber>
    </recommendedName>
    <alternativeName>
        <fullName evidence="4">Ketopantoate reductase</fullName>
    </alternativeName>
</protein>
<dbReference type="AlphaFoldDB" id="A0A9D1ABK8"/>
<dbReference type="InterPro" id="IPR051402">
    <property type="entry name" value="KPR-Related"/>
</dbReference>
<evidence type="ECO:0000256" key="3">
    <source>
        <dbReference type="ARBA" id="ARBA00023002"/>
    </source>
</evidence>
<dbReference type="PANTHER" id="PTHR21708:SF26">
    <property type="entry name" value="2-DEHYDROPANTOATE 2-REDUCTASE"/>
    <property type="match status" value="1"/>
</dbReference>
<name>A0A9D1ABK8_9FIRM</name>
<feature type="domain" description="Ketopantoate reductase C-terminal" evidence="6">
    <location>
        <begin position="175"/>
        <end position="295"/>
    </location>
</feature>
<dbReference type="SUPFAM" id="SSF51735">
    <property type="entry name" value="NAD(P)-binding Rossmann-fold domains"/>
    <property type="match status" value="1"/>
</dbReference>
<dbReference type="Pfam" id="PF02558">
    <property type="entry name" value="ApbA"/>
    <property type="match status" value="1"/>
</dbReference>
<dbReference type="Proteomes" id="UP000886757">
    <property type="component" value="Unassembled WGS sequence"/>
</dbReference>
<evidence type="ECO:0000256" key="2">
    <source>
        <dbReference type="ARBA" id="ARBA00022857"/>
    </source>
</evidence>
<dbReference type="Pfam" id="PF08546">
    <property type="entry name" value="ApbA_C"/>
    <property type="match status" value="1"/>
</dbReference>
<feature type="domain" description="Ketopantoate reductase N-terminal" evidence="5">
    <location>
        <begin position="5"/>
        <end position="148"/>
    </location>
</feature>
<comment type="pathway">
    <text evidence="4">Cofactor biosynthesis; (R)-pantothenate biosynthesis; (R)-pantoate from 3-methyl-2-oxobutanoate: step 2/2.</text>
</comment>
<comment type="caution">
    <text evidence="7">The sequence shown here is derived from an EMBL/GenBank/DDBJ whole genome shotgun (WGS) entry which is preliminary data.</text>
</comment>
<keyword evidence="4" id="KW-0566">Pantothenate biosynthesis</keyword>
<keyword evidence="3 4" id="KW-0560">Oxidoreductase</keyword>
<dbReference type="InterPro" id="IPR013332">
    <property type="entry name" value="KPR_N"/>
</dbReference>
<dbReference type="PANTHER" id="PTHR21708">
    <property type="entry name" value="PROBABLE 2-DEHYDROPANTOATE 2-REDUCTASE"/>
    <property type="match status" value="1"/>
</dbReference>
<evidence type="ECO:0000259" key="5">
    <source>
        <dbReference type="Pfam" id="PF02558"/>
    </source>
</evidence>
<dbReference type="InterPro" id="IPR013752">
    <property type="entry name" value="KPA_reductase"/>
</dbReference>
<dbReference type="GO" id="GO:0015940">
    <property type="term" value="P:pantothenate biosynthetic process"/>
    <property type="evidence" value="ECO:0007669"/>
    <property type="project" value="UniProtKB-KW"/>
</dbReference>
<sequence length="304" mass="33850">MISKVGIIGLGALGILFAAQFQEKTSRSHVYILADEKRLQRYRTEGVYCNGRLCDFQYASPADAPQMDLLIFATKYQGLPGAVKTARSVCGPQTILMSFLNGISSEEYIKEHLPAGRLLYCTVQGMDATRQGNHLTYENPGSVVFGERESSGNGAIEEVKEFFERTGIRFSVSQDILHQLWSKWMLNVGVNQTCAVFGENYGGVQKDGKARRAMIAAMEEARKTAAAEGISLTEKELKDWVALVDTLSPQGEPSMRQDTKAGRETEVELFAGVVCRLGKKHCIPTPENDYFYKKLPQITPLYRR</sequence>
<dbReference type="Gene3D" id="1.10.1040.10">
    <property type="entry name" value="N-(1-d-carboxylethyl)-l-norvaline Dehydrogenase, domain 2"/>
    <property type="match status" value="1"/>
</dbReference>
<dbReference type="Gene3D" id="3.40.50.720">
    <property type="entry name" value="NAD(P)-binding Rossmann-like Domain"/>
    <property type="match status" value="1"/>
</dbReference>
<reference evidence="7" key="1">
    <citation type="submission" date="2020-10" db="EMBL/GenBank/DDBJ databases">
        <authorList>
            <person name="Gilroy R."/>
        </authorList>
    </citation>
    <scope>NUCLEOTIDE SEQUENCE</scope>
    <source>
        <strain evidence="7">ChiSjej4B22-8148</strain>
    </source>
</reference>
<dbReference type="InterPro" id="IPR008927">
    <property type="entry name" value="6-PGluconate_DH-like_C_sf"/>
</dbReference>
<comment type="similarity">
    <text evidence="1 4">Belongs to the ketopantoate reductase family.</text>
</comment>
<dbReference type="InterPro" id="IPR036291">
    <property type="entry name" value="NAD(P)-bd_dom_sf"/>
</dbReference>
<accession>A0A9D1ABK8</accession>
<dbReference type="EC" id="1.1.1.169" evidence="4"/>
<dbReference type="InterPro" id="IPR003710">
    <property type="entry name" value="ApbA"/>
</dbReference>
<keyword evidence="2 4" id="KW-0521">NADP</keyword>
<evidence type="ECO:0000313" key="8">
    <source>
        <dbReference type="Proteomes" id="UP000886757"/>
    </source>
</evidence>
<proteinExistence type="inferred from homology"/>
<dbReference type="InterPro" id="IPR013328">
    <property type="entry name" value="6PGD_dom2"/>
</dbReference>
<gene>
    <name evidence="7" type="ORF">IAB31_00570</name>
</gene>
<organism evidence="7 8">
    <name type="scientific">Candidatus Choladousia intestinavium</name>
    <dbReference type="NCBI Taxonomy" id="2840727"/>
    <lineage>
        <taxon>Bacteria</taxon>
        <taxon>Bacillati</taxon>
        <taxon>Bacillota</taxon>
        <taxon>Clostridia</taxon>
        <taxon>Lachnospirales</taxon>
        <taxon>Lachnospiraceae</taxon>
        <taxon>Lachnospiraceae incertae sedis</taxon>
        <taxon>Candidatus Choladousia</taxon>
    </lineage>
</organism>
<evidence type="ECO:0000256" key="4">
    <source>
        <dbReference type="RuleBase" id="RU362068"/>
    </source>
</evidence>
<evidence type="ECO:0000313" key="7">
    <source>
        <dbReference type="EMBL" id="HIR12399.1"/>
    </source>
</evidence>